<feature type="compositionally biased region" description="Pro residues" evidence="1">
    <location>
        <begin position="204"/>
        <end position="216"/>
    </location>
</feature>
<evidence type="ECO:0008006" key="4">
    <source>
        <dbReference type="Google" id="ProtNLM"/>
    </source>
</evidence>
<evidence type="ECO:0000313" key="3">
    <source>
        <dbReference type="Proteomes" id="UP000192674"/>
    </source>
</evidence>
<dbReference type="AlphaFoldDB" id="A0A1Y5WUR8"/>
<dbReference type="Proteomes" id="UP000192674">
    <property type="component" value="Unassembled WGS sequence"/>
</dbReference>
<feature type="compositionally biased region" description="Low complexity" evidence="1">
    <location>
        <begin position="173"/>
        <end position="203"/>
    </location>
</feature>
<evidence type="ECO:0000313" key="2">
    <source>
        <dbReference type="EMBL" id="SMC52841.1"/>
    </source>
</evidence>
<keyword evidence="3" id="KW-1185">Reference proteome</keyword>
<evidence type="ECO:0000256" key="1">
    <source>
        <dbReference type="SAM" id="MobiDB-lite"/>
    </source>
</evidence>
<sequence length="293" mass="30981">MTGLFMLPAEVTVTVTREEQHQQALGRYPVAAGVARQVAAELAWCTIETGKYRGERAVEVRLDGMRVGELTYAMSERYQDLLTEITARGHQPGCQALVYIGKRGIEVSLRMPKVESHVPIPLARPVASAPAQAHEKKPRNKKRPVWIAAAVAGFLFLVGLINSTDEKPTSGSTAPVADVASAPPATTTTTTTTTATTTSSAVPAAPPPPPPPPPATPTTKKSTTTKQAPPPPPVPEEPAQNCHPNYEPCVPVARDVDCKGGSGNGPEYVDGPIRVIGKDVYGLDDNKNGIGCE</sequence>
<protein>
    <recommendedName>
        <fullName evidence="4">Excalibur calcium-binding domain-containing protein</fullName>
    </recommendedName>
</protein>
<name>A0A1Y5WUR8_KIBAR</name>
<reference evidence="2 3" key="1">
    <citation type="submission" date="2017-04" db="EMBL/GenBank/DDBJ databases">
        <authorList>
            <person name="Afonso C.L."/>
            <person name="Miller P.J."/>
            <person name="Scott M.A."/>
            <person name="Spackman E."/>
            <person name="Goraichik I."/>
            <person name="Dimitrov K.M."/>
            <person name="Suarez D.L."/>
            <person name="Swayne D.E."/>
        </authorList>
    </citation>
    <scope>NUCLEOTIDE SEQUENCE [LARGE SCALE GENOMIC DNA]</scope>
    <source>
        <strain evidence="2 3">DSM 43828</strain>
    </source>
</reference>
<organism evidence="2 3">
    <name type="scientific">Kibdelosporangium aridum</name>
    <dbReference type="NCBI Taxonomy" id="2030"/>
    <lineage>
        <taxon>Bacteria</taxon>
        <taxon>Bacillati</taxon>
        <taxon>Actinomycetota</taxon>
        <taxon>Actinomycetes</taxon>
        <taxon>Pseudonocardiales</taxon>
        <taxon>Pseudonocardiaceae</taxon>
        <taxon>Kibdelosporangium</taxon>
    </lineage>
</organism>
<dbReference type="EMBL" id="FWXV01000001">
    <property type="protein sequence ID" value="SMC52841.1"/>
    <property type="molecule type" value="Genomic_DNA"/>
</dbReference>
<gene>
    <name evidence="2" type="ORF">SAMN05661093_00384</name>
</gene>
<feature type="region of interest" description="Disordered" evidence="1">
    <location>
        <begin position="166"/>
        <end position="242"/>
    </location>
</feature>
<feature type="compositionally biased region" description="Low complexity" evidence="1">
    <location>
        <begin position="217"/>
        <end position="227"/>
    </location>
</feature>
<accession>A0A1Y5WUR8</accession>
<proteinExistence type="predicted"/>